<evidence type="ECO:0000259" key="9">
    <source>
        <dbReference type="PROSITE" id="PS50002"/>
    </source>
</evidence>
<dbReference type="PROSITE" id="PS51021">
    <property type="entry name" value="BAR"/>
    <property type="match status" value="1"/>
</dbReference>
<dbReference type="InterPro" id="IPR050384">
    <property type="entry name" value="Endophilin_SH3RF"/>
</dbReference>
<dbReference type="Ensembl" id="ENSLCAT00010050718.1">
    <property type="protein sequence ID" value="ENSLCAP00010049476.1"/>
    <property type="gene ID" value="ENSLCAG00010023017.1"/>
</dbReference>
<dbReference type="SUPFAM" id="SSF103657">
    <property type="entry name" value="BAR/IMD domain-like"/>
    <property type="match status" value="1"/>
</dbReference>
<feature type="domain" description="BAR" evidence="10">
    <location>
        <begin position="1"/>
        <end position="118"/>
    </location>
</feature>
<dbReference type="Proteomes" id="UP000314980">
    <property type="component" value="Unassembled WGS sequence"/>
</dbReference>
<dbReference type="STRING" id="8187.ENSLCAP00010049476"/>
<dbReference type="GO" id="GO:0098978">
    <property type="term" value="C:glutamatergic synapse"/>
    <property type="evidence" value="ECO:0007669"/>
    <property type="project" value="TreeGrafter"/>
</dbReference>
<dbReference type="Gene3D" id="2.30.30.40">
    <property type="entry name" value="SH3 Domains"/>
    <property type="match status" value="1"/>
</dbReference>
<keyword evidence="6" id="KW-0175">Coiled coil</keyword>
<dbReference type="InterPro" id="IPR004148">
    <property type="entry name" value="BAR_dom"/>
</dbReference>
<evidence type="ECO:0000256" key="2">
    <source>
        <dbReference type="ARBA" id="ARBA00004412"/>
    </source>
</evidence>
<evidence type="ECO:0000256" key="1">
    <source>
        <dbReference type="ARBA" id="ARBA00004170"/>
    </source>
</evidence>
<dbReference type="GO" id="GO:0005769">
    <property type="term" value="C:early endosome"/>
    <property type="evidence" value="ECO:0007669"/>
    <property type="project" value="UniProtKB-SubCell"/>
</dbReference>
<dbReference type="GeneTree" id="ENSGT00940000157398"/>
<dbReference type="PANTHER" id="PTHR14167:SF45">
    <property type="entry name" value="ENDOPHILIN-A3"/>
    <property type="match status" value="1"/>
</dbReference>
<dbReference type="GO" id="GO:0098793">
    <property type="term" value="C:presynapse"/>
    <property type="evidence" value="ECO:0007669"/>
    <property type="project" value="TreeGrafter"/>
</dbReference>
<evidence type="ECO:0000259" key="10">
    <source>
        <dbReference type="PROSITE" id="PS51021"/>
    </source>
</evidence>
<dbReference type="SUPFAM" id="SSF50044">
    <property type="entry name" value="SH3-domain"/>
    <property type="match status" value="1"/>
</dbReference>
<dbReference type="InParanoid" id="A0A4W6FGU9"/>
<dbReference type="Gene3D" id="1.20.1270.60">
    <property type="entry name" value="Arfaptin homology (AH) domain/BAR domain"/>
    <property type="match status" value="1"/>
</dbReference>
<dbReference type="GO" id="GO:0016020">
    <property type="term" value="C:membrane"/>
    <property type="evidence" value="ECO:0007669"/>
    <property type="project" value="UniProtKB-SubCell"/>
</dbReference>
<dbReference type="Pfam" id="PF03114">
    <property type="entry name" value="BAR"/>
    <property type="match status" value="1"/>
</dbReference>
<dbReference type="SMART" id="SM00326">
    <property type="entry name" value="SH3"/>
    <property type="match status" value="1"/>
</dbReference>
<evidence type="ECO:0000256" key="3">
    <source>
        <dbReference type="ARBA" id="ARBA00006697"/>
    </source>
</evidence>
<evidence type="ECO:0000256" key="4">
    <source>
        <dbReference type="ARBA" id="ARBA00022443"/>
    </source>
</evidence>
<evidence type="ECO:0008006" key="13">
    <source>
        <dbReference type="Google" id="ProtNLM"/>
    </source>
</evidence>
<dbReference type="Pfam" id="PF14604">
    <property type="entry name" value="SH3_9"/>
    <property type="match status" value="1"/>
</dbReference>
<comment type="similarity">
    <text evidence="3">Belongs to the endophilin family.</text>
</comment>
<reference evidence="12" key="1">
    <citation type="submission" date="2015-09" db="EMBL/GenBank/DDBJ databases">
        <authorList>
            <person name="Sai Rama Sridatta P."/>
        </authorList>
    </citation>
    <scope>NUCLEOTIDE SEQUENCE [LARGE SCALE GENOMIC DNA]</scope>
</reference>
<dbReference type="PANTHER" id="PTHR14167">
    <property type="entry name" value="SH3 DOMAIN-CONTAINING"/>
    <property type="match status" value="1"/>
</dbReference>
<keyword evidence="12" id="KW-1185">Reference proteome</keyword>
<name>A0A4W6FGU9_LATCA</name>
<dbReference type="InterPro" id="IPR035824">
    <property type="entry name" value="Endophilin_A_SH3"/>
</dbReference>
<evidence type="ECO:0000256" key="6">
    <source>
        <dbReference type="ARBA" id="ARBA00023054"/>
    </source>
</evidence>
<proteinExistence type="inferred from homology"/>
<evidence type="ECO:0000256" key="5">
    <source>
        <dbReference type="ARBA" id="ARBA00022583"/>
    </source>
</evidence>
<dbReference type="AlphaFoldDB" id="A0A4W6FGU9"/>
<dbReference type="PROSITE" id="PS50002">
    <property type="entry name" value="SH3"/>
    <property type="match status" value="1"/>
</dbReference>
<sequence length="241" mass="27139">MSTSNAPSSDPLQDLHNTELKEIRYQLKKLNGRRLDFDYKKRRKGKVPAEEVRQAWDKFITSKELAERSMFILLQDDVDRLSRLAALVSALLDFHRNAHRILLGLHGNLQARLTAASNKPERRFRTRKIRVRSEHNGSIGFYHPPSLTSAASSGEQFTVLPSRPGSPISCYADSKLVLDQPCCRALYSFHPNHEGELGFSEGDIVVLTRQVDANWYEGSLGGRSGLFPVSYVDVLVPLPLP</sequence>
<comment type="subcellular location">
    <subcellularLocation>
        <location evidence="2">Early endosome</location>
    </subcellularLocation>
    <subcellularLocation>
        <location evidence="1">Membrane</location>
        <topology evidence="1">Peripheral membrane protein</topology>
    </subcellularLocation>
</comment>
<evidence type="ECO:0000313" key="11">
    <source>
        <dbReference type="Ensembl" id="ENSLCAP00010049476.1"/>
    </source>
</evidence>
<accession>A0A4W6FGU9</accession>
<keyword evidence="4 8" id="KW-0728">SH3 domain</keyword>
<reference evidence="11" key="2">
    <citation type="submission" date="2025-08" db="UniProtKB">
        <authorList>
            <consortium name="Ensembl"/>
        </authorList>
    </citation>
    <scope>IDENTIFICATION</scope>
</reference>
<dbReference type="CDD" id="cd11803">
    <property type="entry name" value="SH3_Endophilin_A"/>
    <property type="match status" value="1"/>
</dbReference>
<dbReference type="InterPro" id="IPR027267">
    <property type="entry name" value="AH/BAR_dom_sf"/>
</dbReference>
<evidence type="ECO:0000256" key="7">
    <source>
        <dbReference type="ARBA" id="ARBA00023136"/>
    </source>
</evidence>
<feature type="domain" description="SH3" evidence="9">
    <location>
        <begin position="178"/>
        <end position="237"/>
    </location>
</feature>
<keyword evidence="7" id="KW-0472">Membrane</keyword>
<protein>
    <recommendedName>
        <fullName evidence="13">SH3-domain GRB2-like 3b</fullName>
    </recommendedName>
</protein>
<dbReference type="PRINTS" id="PR00452">
    <property type="entry name" value="SH3DOMAIN"/>
</dbReference>
<organism evidence="11 12">
    <name type="scientific">Lates calcarifer</name>
    <name type="common">Barramundi</name>
    <name type="synonym">Holocentrus calcarifer</name>
    <dbReference type="NCBI Taxonomy" id="8187"/>
    <lineage>
        <taxon>Eukaryota</taxon>
        <taxon>Metazoa</taxon>
        <taxon>Chordata</taxon>
        <taxon>Craniata</taxon>
        <taxon>Vertebrata</taxon>
        <taxon>Euteleostomi</taxon>
        <taxon>Actinopterygii</taxon>
        <taxon>Neopterygii</taxon>
        <taxon>Teleostei</taxon>
        <taxon>Neoteleostei</taxon>
        <taxon>Acanthomorphata</taxon>
        <taxon>Carangaria</taxon>
        <taxon>Carangaria incertae sedis</taxon>
        <taxon>Centropomidae</taxon>
        <taxon>Lates</taxon>
    </lineage>
</organism>
<evidence type="ECO:0000313" key="12">
    <source>
        <dbReference type="Proteomes" id="UP000314980"/>
    </source>
</evidence>
<dbReference type="GO" id="GO:0016191">
    <property type="term" value="P:synaptic vesicle uncoating"/>
    <property type="evidence" value="ECO:0007669"/>
    <property type="project" value="TreeGrafter"/>
</dbReference>
<dbReference type="InterPro" id="IPR001452">
    <property type="entry name" value="SH3_domain"/>
</dbReference>
<dbReference type="InterPro" id="IPR036028">
    <property type="entry name" value="SH3-like_dom_sf"/>
</dbReference>
<keyword evidence="5" id="KW-0254">Endocytosis</keyword>
<reference evidence="11" key="3">
    <citation type="submission" date="2025-09" db="UniProtKB">
        <authorList>
            <consortium name="Ensembl"/>
        </authorList>
    </citation>
    <scope>IDENTIFICATION</scope>
</reference>
<evidence type="ECO:0000256" key="8">
    <source>
        <dbReference type="PROSITE-ProRule" id="PRU00192"/>
    </source>
</evidence>